<dbReference type="STRING" id="53326.A0A016U279"/>
<dbReference type="GO" id="GO:0006271">
    <property type="term" value="P:DNA strand elongation involved in DNA replication"/>
    <property type="evidence" value="ECO:0007669"/>
    <property type="project" value="TreeGrafter"/>
</dbReference>
<dbReference type="GO" id="GO:0043625">
    <property type="term" value="C:delta DNA polymerase complex"/>
    <property type="evidence" value="ECO:0007669"/>
    <property type="project" value="TreeGrafter"/>
</dbReference>
<reference evidence="5" key="1">
    <citation type="journal article" date="2015" name="Nat. Genet.">
        <title>The genome and transcriptome of the zoonotic hookworm Ancylostoma ceylanicum identify infection-specific gene families.</title>
        <authorList>
            <person name="Schwarz E.M."/>
            <person name="Hu Y."/>
            <person name="Antoshechkin I."/>
            <person name="Miller M.M."/>
            <person name="Sternberg P.W."/>
            <person name="Aroian R.V."/>
        </authorList>
    </citation>
    <scope>NUCLEOTIDE SEQUENCE</scope>
    <source>
        <strain evidence="5">HY135</strain>
    </source>
</reference>
<dbReference type="Proteomes" id="UP000024635">
    <property type="component" value="Unassembled WGS sequence"/>
</dbReference>
<sequence>MVQSERVDLSYINRSNKYLLTPQDKKDAFERQYNHVYATRLEILKPRIIEAGKNELGEKMEYKQLEDLEMFEKAFVIGTIEKRISKRPSVLKEIAEEELIVPEDYDGDELMSIVSNKDFLEFEDEKQIVKLEVPNI</sequence>
<dbReference type="Gene3D" id="2.40.50.430">
    <property type="match status" value="1"/>
</dbReference>
<feature type="domain" description="DNA polymerase delta subunit OB-fold" evidence="3">
    <location>
        <begin position="32"/>
        <end position="133"/>
    </location>
</feature>
<comment type="caution">
    <text evidence="4">The sequence shown here is derived from an EMBL/GenBank/DDBJ whole genome shotgun (WGS) entry which is preliminary data.</text>
</comment>
<dbReference type="EMBL" id="JARK01001398">
    <property type="protein sequence ID" value="EYC09046.1"/>
    <property type="molecule type" value="Genomic_DNA"/>
</dbReference>
<accession>A0A016U279</accession>
<dbReference type="Pfam" id="PF18018">
    <property type="entry name" value="DNA_pol_D_N"/>
    <property type="match status" value="1"/>
</dbReference>
<evidence type="ECO:0000313" key="4">
    <source>
        <dbReference type="EMBL" id="EYC09046.1"/>
    </source>
</evidence>
<comment type="similarity">
    <text evidence="1">Belongs to the DNA polymerase delta/II small subunit family.</text>
</comment>
<evidence type="ECO:0000313" key="5">
    <source>
        <dbReference type="Proteomes" id="UP000024635"/>
    </source>
</evidence>
<keyword evidence="2" id="KW-0235">DNA replication</keyword>
<dbReference type="InterPro" id="IPR040663">
    <property type="entry name" value="DNA_pol_D_N"/>
</dbReference>
<organism evidence="4 5">
    <name type="scientific">Ancylostoma ceylanicum</name>
    <dbReference type="NCBI Taxonomy" id="53326"/>
    <lineage>
        <taxon>Eukaryota</taxon>
        <taxon>Metazoa</taxon>
        <taxon>Ecdysozoa</taxon>
        <taxon>Nematoda</taxon>
        <taxon>Chromadorea</taxon>
        <taxon>Rhabditida</taxon>
        <taxon>Rhabditina</taxon>
        <taxon>Rhabditomorpha</taxon>
        <taxon>Strongyloidea</taxon>
        <taxon>Ancylostomatidae</taxon>
        <taxon>Ancylostomatinae</taxon>
        <taxon>Ancylostoma</taxon>
    </lineage>
</organism>
<dbReference type="InterPro" id="IPR024826">
    <property type="entry name" value="DNA_pol_delta/II_ssu"/>
</dbReference>
<protein>
    <recommendedName>
        <fullName evidence="3">DNA polymerase delta subunit OB-fold domain-containing protein</fullName>
    </recommendedName>
</protein>
<name>A0A016U279_9BILA</name>
<proteinExistence type="inferred from homology"/>
<evidence type="ECO:0000256" key="2">
    <source>
        <dbReference type="ARBA" id="ARBA00022705"/>
    </source>
</evidence>
<evidence type="ECO:0000259" key="3">
    <source>
        <dbReference type="Pfam" id="PF18018"/>
    </source>
</evidence>
<dbReference type="OrthoDB" id="3763at2759"/>
<gene>
    <name evidence="4" type="primary">Acey_s0062.g3322</name>
    <name evidence="4" type="ORF">Y032_0062g3322</name>
</gene>
<dbReference type="AlphaFoldDB" id="A0A016U279"/>
<dbReference type="PANTHER" id="PTHR10416">
    <property type="entry name" value="DNA POLYMERASE DELTA SUBUNIT 2"/>
    <property type="match status" value="1"/>
</dbReference>
<keyword evidence="5" id="KW-1185">Reference proteome</keyword>
<evidence type="ECO:0000256" key="1">
    <source>
        <dbReference type="ARBA" id="ARBA00006035"/>
    </source>
</evidence>
<dbReference type="PANTHER" id="PTHR10416:SF0">
    <property type="entry name" value="DNA POLYMERASE DELTA SUBUNIT 2"/>
    <property type="match status" value="1"/>
</dbReference>